<dbReference type="RefSeq" id="WP_342073934.1">
    <property type="nucleotide sequence ID" value="NZ_JAQJCQ010000012.1"/>
</dbReference>
<sequence>MMNHIPDGHGVDAVEEDEITGIYGDDADGEALLSLRKKIKFEPWHHPVKQLIRRRQWVAQVDRLIGQEQGRVISYLSLPGADMLDVRVLGESVQKNGGAIRLLGFNARQVSNDETGVQLNAESVLRQEGIITDDSLTLPDRLQDIAVGRSHAAAKLAEWGTFDVINIDLCDHFGSATPSPNMFDVIERIVAHQRVRTRPWLLMITTRVDPDNVGLAREKFSKPIDTNLAAAAQFEASLVEALALGEESIGDELAGCWGKSGEPIAKIFAIGMGKYLLHFLHNQIQDPAKVELASCFGYRVYGNDVDMLSTVFRIKPIEKVVIAVGVEQVDIPEIEISSALQIVRKAGALIDGDAVLNADQNMMDMVEDTEKMLSKVDYDISGYRPWLRALTARACQV</sequence>
<proteinExistence type="predicted"/>
<comment type="caution">
    <text evidence="1">The sequence shown here is derived from an EMBL/GenBank/DDBJ whole genome shotgun (WGS) entry which is preliminary data.</text>
</comment>
<dbReference type="NCBIfam" id="NF047698">
    <property type="entry name" value="PP_RS20740_fam"/>
    <property type="match status" value="1"/>
</dbReference>
<evidence type="ECO:0000313" key="1">
    <source>
        <dbReference type="EMBL" id="MEL4892566.1"/>
    </source>
</evidence>
<name>A0ABU9LEP1_9XANT</name>
<evidence type="ECO:0000313" key="2">
    <source>
        <dbReference type="Proteomes" id="UP001486626"/>
    </source>
</evidence>
<protein>
    <submittedName>
        <fullName evidence="1">Uncharacterized protein</fullName>
    </submittedName>
</protein>
<organism evidence="1 2">
    <name type="scientific">Xanthomonas protegens</name>
    <dbReference type="NCBI Taxonomy" id="3380705"/>
    <lineage>
        <taxon>Bacteria</taxon>
        <taxon>Pseudomonadati</taxon>
        <taxon>Pseudomonadota</taxon>
        <taxon>Gammaproteobacteria</taxon>
        <taxon>Lysobacterales</taxon>
        <taxon>Lysobacteraceae</taxon>
        <taxon>Xanthomonas</taxon>
    </lineage>
</organism>
<dbReference type="InterPro" id="IPR058085">
    <property type="entry name" value="PP_RS20740-like"/>
</dbReference>
<accession>A0ABU9LEP1</accession>
<dbReference type="Proteomes" id="UP001486626">
    <property type="component" value="Unassembled WGS sequence"/>
</dbReference>
<reference evidence="1 2" key="1">
    <citation type="journal article" date="2024" name="FEMS Microbiol. Lett.">
        <title>Xanthomonas protegens sp. nov., a novel rice seed-associated bacterium, provides in vivo protection against X. oryzae pv. oryzae, the bacterial leaf blight pathogen.</title>
        <authorList>
            <person name="Rana R."/>
            <person name="Sharma A."/>
            <person name="Madhavan V.N."/>
            <person name="Korpole S."/>
            <person name="Sonti R.V."/>
            <person name="Patel H.K."/>
            <person name="Patil P.B."/>
        </authorList>
    </citation>
    <scope>NUCLEOTIDE SEQUENCE [LARGE SCALE GENOMIC DNA]</scope>
    <source>
        <strain evidence="1 2">PPL118</strain>
    </source>
</reference>
<dbReference type="EMBL" id="JAQJCQ010000012">
    <property type="protein sequence ID" value="MEL4892566.1"/>
    <property type="molecule type" value="Genomic_DNA"/>
</dbReference>
<keyword evidence="2" id="KW-1185">Reference proteome</keyword>
<gene>
    <name evidence="1" type="ORF">PIQ37_14175</name>
</gene>